<dbReference type="RefSeq" id="WP_272108024.1">
    <property type="nucleotide sequence ID" value="NZ_DAWDPA010000038.1"/>
</dbReference>
<evidence type="ECO:0000313" key="4">
    <source>
        <dbReference type="Proteomes" id="UP001212160"/>
    </source>
</evidence>
<accession>A0AAW6DF80</accession>
<feature type="transmembrane region" description="Helical" evidence="2">
    <location>
        <begin position="12"/>
        <end position="29"/>
    </location>
</feature>
<gene>
    <name evidence="3" type="ORF">PNW85_13135</name>
</gene>
<feature type="region of interest" description="Disordered" evidence="1">
    <location>
        <begin position="31"/>
        <end position="89"/>
    </location>
</feature>
<keyword evidence="2" id="KW-0812">Transmembrane</keyword>
<sequence length="201" mass="22829">MSERRKNVTKGIIVVGIILLLLSAMFLSPKPEETVQRNADKVQEENKIESGEEEVQKRTQSDEQEESDDIMEKNRQEKAETDAKEREEKIDSVTVTYERTEDAAGVEIIRENEDNLKVFLAEKGSGNGVKQGNEIQYPEVQVTIKKVADKGGYVTFVCNFKGTDVSMVYYKNSGQFAFQEADLEPGRTNSYQLVNEEKFDN</sequence>
<keyword evidence="2" id="KW-0472">Membrane</keyword>
<feature type="compositionally biased region" description="Basic and acidic residues" evidence="1">
    <location>
        <begin position="70"/>
        <end position="89"/>
    </location>
</feature>
<proteinExistence type="predicted"/>
<evidence type="ECO:0000256" key="1">
    <source>
        <dbReference type="SAM" id="MobiDB-lite"/>
    </source>
</evidence>
<dbReference type="Proteomes" id="UP001212160">
    <property type="component" value="Unassembled WGS sequence"/>
</dbReference>
<reference evidence="3" key="1">
    <citation type="submission" date="2023-01" db="EMBL/GenBank/DDBJ databases">
        <title>Human gut microbiome strain richness.</title>
        <authorList>
            <person name="Chen-Liaw A."/>
        </authorList>
    </citation>
    <scope>NUCLEOTIDE SEQUENCE</scope>
    <source>
        <strain evidence="3">RTP21484st1_H11_RTP21484_190118</strain>
    </source>
</reference>
<name>A0AAW6DF80_MEDGN</name>
<comment type="caution">
    <text evidence="3">The sequence shown here is derived from an EMBL/GenBank/DDBJ whole genome shotgun (WGS) entry which is preliminary data.</text>
</comment>
<evidence type="ECO:0000313" key="3">
    <source>
        <dbReference type="EMBL" id="MDB8687600.1"/>
    </source>
</evidence>
<keyword evidence="2" id="KW-1133">Transmembrane helix</keyword>
<evidence type="ECO:0000256" key="2">
    <source>
        <dbReference type="SAM" id="Phobius"/>
    </source>
</evidence>
<organism evidence="3 4">
    <name type="scientific">Mediterraneibacter gnavus</name>
    <name type="common">Ruminococcus gnavus</name>
    <dbReference type="NCBI Taxonomy" id="33038"/>
    <lineage>
        <taxon>Bacteria</taxon>
        <taxon>Bacillati</taxon>
        <taxon>Bacillota</taxon>
        <taxon>Clostridia</taxon>
        <taxon>Lachnospirales</taxon>
        <taxon>Lachnospiraceae</taxon>
        <taxon>Mediterraneibacter</taxon>
    </lineage>
</organism>
<protein>
    <submittedName>
        <fullName evidence="3">Uncharacterized protein</fullName>
    </submittedName>
</protein>
<dbReference type="EMBL" id="JAQMLA010000042">
    <property type="protein sequence ID" value="MDB8687600.1"/>
    <property type="molecule type" value="Genomic_DNA"/>
</dbReference>
<feature type="compositionally biased region" description="Basic and acidic residues" evidence="1">
    <location>
        <begin position="31"/>
        <end position="61"/>
    </location>
</feature>
<dbReference type="AlphaFoldDB" id="A0AAW6DF80"/>